<organism evidence="7 8">
    <name type="scientific">Neorhizobium galegae</name>
    <name type="common">Rhizobium galegae</name>
    <dbReference type="NCBI Taxonomy" id="399"/>
    <lineage>
        <taxon>Bacteria</taxon>
        <taxon>Pseudomonadati</taxon>
        <taxon>Pseudomonadota</taxon>
        <taxon>Alphaproteobacteria</taxon>
        <taxon>Hyphomicrobiales</taxon>
        <taxon>Rhizobiaceae</taxon>
        <taxon>Rhizobium/Agrobacterium group</taxon>
        <taxon>Neorhizobium</taxon>
    </lineage>
</organism>
<evidence type="ECO:0000256" key="5">
    <source>
        <dbReference type="SAM" id="SignalP"/>
    </source>
</evidence>
<evidence type="ECO:0000313" key="7">
    <source>
        <dbReference type="EMBL" id="KAB1082153.1"/>
    </source>
</evidence>
<comment type="similarity">
    <text evidence="1">Belongs to the metallo-beta-lactamase superfamily.</text>
</comment>
<dbReference type="PROSITE" id="PS51318">
    <property type="entry name" value="TAT"/>
    <property type="match status" value="1"/>
</dbReference>
<keyword evidence="3 7" id="KW-0378">Hydrolase</keyword>
<keyword evidence="5" id="KW-0732">Signal</keyword>
<keyword evidence="2" id="KW-0479">Metal-binding</keyword>
<evidence type="ECO:0000256" key="4">
    <source>
        <dbReference type="ARBA" id="ARBA00022833"/>
    </source>
</evidence>
<dbReference type="GO" id="GO:0046872">
    <property type="term" value="F:metal ion binding"/>
    <property type="evidence" value="ECO:0007669"/>
    <property type="project" value="UniProtKB-KW"/>
</dbReference>
<feature type="signal peptide" evidence="5">
    <location>
        <begin position="1"/>
        <end position="32"/>
    </location>
</feature>
<dbReference type="PANTHER" id="PTHR42978">
    <property type="entry name" value="QUORUM-QUENCHING LACTONASE YTNP-RELATED-RELATED"/>
    <property type="match status" value="1"/>
</dbReference>
<keyword evidence="4" id="KW-0862">Zinc</keyword>
<dbReference type="AlphaFoldDB" id="A0A6A1THY3"/>
<evidence type="ECO:0000256" key="2">
    <source>
        <dbReference type="ARBA" id="ARBA00022723"/>
    </source>
</evidence>
<evidence type="ECO:0000259" key="6">
    <source>
        <dbReference type="SMART" id="SM00849"/>
    </source>
</evidence>
<proteinExistence type="inferred from homology"/>
<reference evidence="7 8" key="1">
    <citation type="submission" date="2019-09" db="EMBL/GenBank/DDBJ databases">
        <title>Genome sequencing of Ng87 strain.</title>
        <authorList>
            <person name="Karasev E.S."/>
            <person name="Andronov E."/>
        </authorList>
    </citation>
    <scope>NUCLEOTIDE SEQUENCE [LARGE SCALE GENOMIC DNA]</scope>
    <source>
        <strain evidence="7 8">Ng87</strain>
    </source>
</reference>
<comment type="caution">
    <text evidence="7">The sequence shown here is derived from an EMBL/GenBank/DDBJ whole genome shotgun (WGS) entry which is preliminary data.</text>
</comment>
<evidence type="ECO:0000313" key="8">
    <source>
        <dbReference type="Proteomes" id="UP000386575"/>
    </source>
</evidence>
<dbReference type="InterPro" id="IPR001279">
    <property type="entry name" value="Metallo-B-lactamas"/>
</dbReference>
<feature type="chain" id="PRO_5025678827" evidence="5">
    <location>
        <begin position="33"/>
        <end position="336"/>
    </location>
</feature>
<sequence length="336" mass="36468">MMKRLTTDSTETSFSRRSLLALSGGLAATALAAPRLITPAEARAPKLGTQAPYYYRFGLGDAEVNVVSDGPLPLGDPGGSFLGVPKEEVAQMLANNFLDTKNVVLEQNIPIVNMGDRLIMFDTGMGTSQLFGPTTGRLGGSLTEAGIKPEDIDAIVCSHAHIDHIGGIVGADGKPLFPNAEVWLSEDDFNFWTDEGKLGSSAKAFVEHARKNLLPVRERIKFFKDGQEFLPGVTAIAAPGHTVGHTIFIVSSGGKSFCFMGDLTHHPVLLLERPLMEFAYDTDPKQSAQTRVKLLGMLADERIPVMSYHFPWPGFGNLARAGEGFRFYAEPMKMIR</sequence>
<dbReference type="PANTHER" id="PTHR42978:SF6">
    <property type="entry name" value="QUORUM-QUENCHING LACTONASE YTNP-RELATED"/>
    <property type="match status" value="1"/>
</dbReference>
<dbReference type="Proteomes" id="UP000386575">
    <property type="component" value="Unassembled WGS sequence"/>
</dbReference>
<dbReference type="RefSeq" id="WP_151047686.1">
    <property type="nucleotide sequence ID" value="NZ_VZUL01000006.1"/>
</dbReference>
<gene>
    <name evidence="7" type="ORF">F4V91_33030</name>
</gene>
<evidence type="ECO:0000256" key="3">
    <source>
        <dbReference type="ARBA" id="ARBA00022801"/>
    </source>
</evidence>
<accession>A0A6A1THY3</accession>
<dbReference type="InterPro" id="IPR036866">
    <property type="entry name" value="RibonucZ/Hydroxyglut_hydro"/>
</dbReference>
<dbReference type="Pfam" id="PF00753">
    <property type="entry name" value="Lactamase_B"/>
    <property type="match status" value="1"/>
</dbReference>
<dbReference type="InterPro" id="IPR006311">
    <property type="entry name" value="TAT_signal"/>
</dbReference>
<evidence type="ECO:0000256" key="1">
    <source>
        <dbReference type="ARBA" id="ARBA00007749"/>
    </source>
</evidence>
<dbReference type="SUPFAM" id="SSF56281">
    <property type="entry name" value="Metallo-hydrolase/oxidoreductase"/>
    <property type="match status" value="1"/>
</dbReference>
<name>A0A6A1THY3_NEOGA</name>
<dbReference type="CDD" id="cd07720">
    <property type="entry name" value="OPHC2-like_MBL-fold"/>
    <property type="match status" value="1"/>
</dbReference>
<protein>
    <submittedName>
        <fullName evidence="7">MBL fold metallo-hydrolase</fullName>
    </submittedName>
</protein>
<dbReference type="Gene3D" id="3.60.15.10">
    <property type="entry name" value="Ribonuclease Z/Hydroxyacylglutathione hydrolase-like"/>
    <property type="match status" value="1"/>
</dbReference>
<dbReference type="GO" id="GO:0016787">
    <property type="term" value="F:hydrolase activity"/>
    <property type="evidence" value="ECO:0007669"/>
    <property type="project" value="UniProtKB-KW"/>
</dbReference>
<feature type="domain" description="Metallo-beta-lactamase" evidence="6">
    <location>
        <begin position="106"/>
        <end position="309"/>
    </location>
</feature>
<dbReference type="SMART" id="SM00849">
    <property type="entry name" value="Lactamase_B"/>
    <property type="match status" value="1"/>
</dbReference>
<dbReference type="EMBL" id="VZUL01000006">
    <property type="protein sequence ID" value="KAB1082153.1"/>
    <property type="molecule type" value="Genomic_DNA"/>
</dbReference>
<dbReference type="InterPro" id="IPR051013">
    <property type="entry name" value="MBL_superfamily_lactonases"/>
</dbReference>